<feature type="non-terminal residue" evidence="1">
    <location>
        <position position="92"/>
    </location>
</feature>
<keyword evidence="2" id="KW-1185">Reference proteome</keyword>
<comment type="caution">
    <text evidence="1">The sequence shown here is derived from an EMBL/GenBank/DDBJ whole genome shotgun (WGS) entry which is preliminary data.</text>
</comment>
<dbReference type="InterPro" id="IPR038763">
    <property type="entry name" value="DHH_sf"/>
</dbReference>
<dbReference type="SUPFAM" id="SSF64182">
    <property type="entry name" value="DHH phosphoesterases"/>
    <property type="match status" value="1"/>
</dbReference>
<dbReference type="EMBL" id="JTDY01000415">
    <property type="protein sequence ID" value="KOB77296.1"/>
    <property type="molecule type" value="Genomic_DNA"/>
</dbReference>
<organism evidence="1 2">
    <name type="scientific">Operophtera brumata</name>
    <name type="common">Winter moth</name>
    <name type="synonym">Phalaena brumata</name>
    <dbReference type="NCBI Taxonomy" id="104452"/>
    <lineage>
        <taxon>Eukaryota</taxon>
        <taxon>Metazoa</taxon>
        <taxon>Ecdysozoa</taxon>
        <taxon>Arthropoda</taxon>
        <taxon>Hexapoda</taxon>
        <taxon>Insecta</taxon>
        <taxon>Pterygota</taxon>
        <taxon>Neoptera</taxon>
        <taxon>Endopterygota</taxon>
        <taxon>Lepidoptera</taxon>
        <taxon>Glossata</taxon>
        <taxon>Ditrysia</taxon>
        <taxon>Geometroidea</taxon>
        <taxon>Geometridae</taxon>
        <taxon>Larentiinae</taxon>
        <taxon>Operophtera</taxon>
    </lineage>
</organism>
<evidence type="ECO:0000313" key="2">
    <source>
        <dbReference type="Proteomes" id="UP000037510"/>
    </source>
</evidence>
<gene>
    <name evidence="1" type="ORF">OBRU01_04502</name>
</gene>
<sequence>DHHVLALADQHLTPHVTEIIDHRPIDKSQWGYNEDTRTTIERVGSCATLVAQRIKDLSALFAKDEVNKGTRHDEEMVLFLEAVLAPADHDAE</sequence>
<reference evidence="1 2" key="1">
    <citation type="journal article" date="2015" name="Genome Biol. Evol.">
        <title>The genome of winter moth (Operophtera brumata) provides a genomic perspective on sexual dimorphism and phenology.</title>
        <authorList>
            <person name="Derks M.F."/>
            <person name="Smit S."/>
            <person name="Salis L."/>
            <person name="Schijlen E."/>
            <person name="Bossers A."/>
            <person name="Mateman C."/>
            <person name="Pijl A.S."/>
            <person name="de Ridder D."/>
            <person name="Groenen M.A."/>
            <person name="Visser M.E."/>
            <person name="Megens H.J."/>
        </authorList>
    </citation>
    <scope>NUCLEOTIDE SEQUENCE [LARGE SCALE GENOMIC DNA]</scope>
    <source>
        <strain evidence="1">WM2013NL</strain>
        <tissue evidence="1">Head and thorax</tissue>
    </source>
</reference>
<protein>
    <submittedName>
        <fullName evidence="1">Prune</fullName>
    </submittedName>
</protein>
<dbReference type="Proteomes" id="UP000037510">
    <property type="component" value="Unassembled WGS sequence"/>
</dbReference>
<proteinExistence type="predicted"/>
<evidence type="ECO:0000313" key="1">
    <source>
        <dbReference type="EMBL" id="KOB77296.1"/>
    </source>
</evidence>
<dbReference type="Gene3D" id="3.90.1640.10">
    <property type="entry name" value="inorganic pyrophosphatase (n-terminal core)"/>
    <property type="match status" value="1"/>
</dbReference>
<feature type="non-terminal residue" evidence="1">
    <location>
        <position position="1"/>
    </location>
</feature>
<name>A0A0L7LQ32_OPEBR</name>
<accession>A0A0L7LQ32</accession>
<dbReference type="AlphaFoldDB" id="A0A0L7LQ32"/>